<gene>
    <name evidence="2" type="ORF">NCTC12929_00353</name>
</gene>
<evidence type="ECO:0000313" key="2">
    <source>
        <dbReference type="EMBL" id="VDH02986.1"/>
    </source>
</evidence>
<accession>A0A7Z8YMZ3</accession>
<keyword evidence="1" id="KW-0472">Membrane</keyword>
<dbReference type="GO" id="GO:0015035">
    <property type="term" value="F:protein-disulfide reductase activity"/>
    <property type="evidence" value="ECO:0007669"/>
    <property type="project" value="InterPro"/>
</dbReference>
<dbReference type="Pfam" id="PF04134">
    <property type="entry name" value="DCC1-like"/>
    <property type="match status" value="1"/>
</dbReference>
<dbReference type="InterPro" id="IPR007263">
    <property type="entry name" value="DCC1-like"/>
</dbReference>
<organism evidence="2 3">
    <name type="scientific">Bergeyella zoohelcum</name>
    <dbReference type="NCBI Taxonomy" id="1015"/>
    <lineage>
        <taxon>Bacteria</taxon>
        <taxon>Pseudomonadati</taxon>
        <taxon>Bacteroidota</taxon>
        <taxon>Flavobacteriia</taxon>
        <taxon>Flavobacteriales</taxon>
        <taxon>Weeksellaceae</taxon>
        <taxon>Bergeyella</taxon>
    </lineage>
</organism>
<sequence length="122" mass="14785">MKKLTIFYDNHCPNCTKFSYWVQRFDWCNWIIIKELRNPKNNDLKINQKLAEKQMASFDGKWAYGYLSLYKIFLRIPILWIFTPLFFILLISGLGQYIYQQFAVNRKIIPIHCEDSCKIDKY</sequence>
<evidence type="ECO:0000256" key="1">
    <source>
        <dbReference type="SAM" id="Phobius"/>
    </source>
</evidence>
<feature type="transmembrane region" description="Helical" evidence="1">
    <location>
        <begin position="78"/>
        <end position="99"/>
    </location>
</feature>
<reference evidence="2 3" key="1">
    <citation type="submission" date="2018-11" db="EMBL/GenBank/DDBJ databases">
        <authorList>
            <consortium name="Pathogen Informatics"/>
        </authorList>
    </citation>
    <scope>NUCLEOTIDE SEQUENCE [LARGE SCALE GENOMIC DNA]</scope>
    <source>
        <strain evidence="2 3">NCTC12929</strain>
    </source>
</reference>
<dbReference type="Proteomes" id="UP000270205">
    <property type="component" value="Unassembled WGS sequence"/>
</dbReference>
<evidence type="ECO:0000313" key="3">
    <source>
        <dbReference type="Proteomes" id="UP000270205"/>
    </source>
</evidence>
<dbReference type="AlphaFoldDB" id="A0A7Z8YMZ3"/>
<name>A0A7Z8YMZ3_9FLAO</name>
<proteinExistence type="predicted"/>
<keyword evidence="1" id="KW-0812">Transmembrane</keyword>
<comment type="caution">
    <text evidence="2">The sequence shown here is derived from an EMBL/GenBank/DDBJ whole genome shotgun (WGS) entry which is preliminary data.</text>
</comment>
<keyword evidence="1" id="KW-1133">Transmembrane helix</keyword>
<protein>
    <submittedName>
        <fullName evidence="2">Protein of uncharacterized function, DUF393</fullName>
    </submittedName>
</protein>
<dbReference type="EMBL" id="UYIV01000001">
    <property type="protein sequence ID" value="VDH02986.1"/>
    <property type="molecule type" value="Genomic_DNA"/>
</dbReference>
<dbReference type="RefSeq" id="WP_125150566.1">
    <property type="nucleotide sequence ID" value="NZ_UYIV01000001.1"/>
</dbReference>